<evidence type="ECO:0000313" key="1">
    <source>
        <dbReference type="EMBL" id="MBA9087286.1"/>
    </source>
</evidence>
<keyword evidence="2" id="KW-1185">Reference proteome</keyword>
<evidence type="ECO:0000313" key="2">
    <source>
        <dbReference type="Proteomes" id="UP000567067"/>
    </source>
</evidence>
<sequence>MKLTLAQLIPLIKLVRVRINELAKERERVAVVQIEKGEMITKPVRSVEIISQELSETRNDLVRFEHLKNESNLRETISWDNKEICLADALILAKELQSEVAMLKALGTKNKVERSSRFIDSSGHLLNCTTYDPEVVWNQALKLQRQVTLLSQLIERKNHFSELDIENADKYLA</sequence>
<name>A0A7W3SW03_9BACL</name>
<comment type="caution">
    <text evidence="1">The sequence shown here is derived from an EMBL/GenBank/DDBJ whole genome shotgun (WGS) entry which is preliminary data.</text>
</comment>
<dbReference type="AlphaFoldDB" id="A0A7W3SW03"/>
<dbReference type="RefSeq" id="WP_182538119.1">
    <property type="nucleotide sequence ID" value="NZ_JACJIP010000028.1"/>
</dbReference>
<proteinExistence type="predicted"/>
<reference evidence="1 2" key="1">
    <citation type="submission" date="2020-08" db="EMBL/GenBank/DDBJ databases">
        <title>Genomic Encyclopedia of Type Strains, Phase III (KMG-III): the genomes of soil and plant-associated and newly described type strains.</title>
        <authorList>
            <person name="Whitman W."/>
        </authorList>
    </citation>
    <scope>NUCLEOTIDE SEQUENCE [LARGE SCALE GENOMIC DNA]</scope>
    <source>
        <strain evidence="1 2">CECT 8693</strain>
    </source>
</reference>
<gene>
    <name evidence="1" type="ORF">FHR92_003770</name>
</gene>
<organism evidence="1 2">
    <name type="scientific">Fontibacillus solani</name>
    <dbReference type="NCBI Taxonomy" id="1572857"/>
    <lineage>
        <taxon>Bacteria</taxon>
        <taxon>Bacillati</taxon>
        <taxon>Bacillota</taxon>
        <taxon>Bacilli</taxon>
        <taxon>Bacillales</taxon>
        <taxon>Paenibacillaceae</taxon>
        <taxon>Fontibacillus</taxon>
    </lineage>
</organism>
<protein>
    <submittedName>
        <fullName evidence="1">Uncharacterized protein</fullName>
    </submittedName>
</protein>
<dbReference type="Gene3D" id="6.10.320.10">
    <property type="match status" value="1"/>
</dbReference>
<dbReference type="EMBL" id="JACJIP010000028">
    <property type="protein sequence ID" value="MBA9087286.1"/>
    <property type="molecule type" value="Genomic_DNA"/>
</dbReference>
<dbReference type="Proteomes" id="UP000567067">
    <property type="component" value="Unassembled WGS sequence"/>
</dbReference>
<accession>A0A7W3SW03</accession>